<protein>
    <submittedName>
        <fullName evidence="1">Uncharacterized protein</fullName>
    </submittedName>
</protein>
<name>A0ABZ0CNP0_9BURK</name>
<evidence type="ECO:0000313" key="1">
    <source>
        <dbReference type="EMBL" id="WOB06504.1"/>
    </source>
</evidence>
<dbReference type="EMBL" id="CP136336">
    <property type="protein sequence ID" value="WOB06504.1"/>
    <property type="molecule type" value="Genomic_DNA"/>
</dbReference>
<sequence length="69" mass="7426">MSAQHTPGPLPESVAVEWEATARSLRIEARRARNYESRQIHLRDAADAEAFAARIRAARAAIAKAGGAS</sequence>
<gene>
    <name evidence="1" type="ORF">RXV79_16400</name>
</gene>
<proteinExistence type="predicted"/>
<keyword evidence="2" id="KW-1185">Reference proteome</keyword>
<dbReference type="RefSeq" id="WP_316698971.1">
    <property type="nucleotide sequence ID" value="NZ_CP136336.1"/>
</dbReference>
<organism evidence="1 2">
    <name type="scientific">Piscinibacter gummiphilus</name>
    <dbReference type="NCBI Taxonomy" id="946333"/>
    <lineage>
        <taxon>Bacteria</taxon>
        <taxon>Pseudomonadati</taxon>
        <taxon>Pseudomonadota</taxon>
        <taxon>Betaproteobacteria</taxon>
        <taxon>Burkholderiales</taxon>
        <taxon>Sphaerotilaceae</taxon>
        <taxon>Piscinibacter</taxon>
    </lineage>
</organism>
<accession>A0ABZ0CNP0</accession>
<reference evidence="1 2" key="1">
    <citation type="submission" date="2023-10" db="EMBL/GenBank/DDBJ databases">
        <title>Bacteria for the degradation of biodegradable plastic PBAT(Polybutylene adipate terephthalate).</title>
        <authorList>
            <person name="Weon H.-Y."/>
            <person name="Yeon J."/>
        </authorList>
    </citation>
    <scope>NUCLEOTIDE SEQUENCE [LARGE SCALE GENOMIC DNA]</scope>
    <source>
        <strain evidence="1 2">SBD 7-3</strain>
    </source>
</reference>
<dbReference type="Proteomes" id="UP001303946">
    <property type="component" value="Chromosome"/>
</dbReference>
<evidence type="ECO:0000313" key="2">
    <source>
        <dbReference type="Proteomes" id="UP001303946"/>
    </source>
</evidence>